<keyword evidence="7" id="KW-0479">Metal-binding</keyword>
<accession>A0A1F2WQE5</accession>
<evidence type="ECO:0000256" key="7">
    <source>
        <dbReference type="ARBA" id="ARBA00022723"/>
    </source>
</evidence>
<name>A0A1F2WQE5_9ACTN</name>
<dbReference type="EC" id="2.7.1.40" evidence="5 14"/>
<dbReference type="Gene3D" id="3.40.1380.20">
    <property type="entry name" value="Pyruvate kinase, C-terminal domain"/>
    <property type="match status" value="1"/>
</dbReference>
<dbReference type="InterPro" id="IPR011037">
    <property type="entry name" value="Pyrv_Knase-like_insert_dom_sf"/>
</dbReference>
<comment type="similarity">
    <text evidence="3 15">Belongs to the pyruvate kinase family.</text>
</comment>
<dbReference type="GO" id="GO:0030955">
    <property type="term" value="F:potassium ion binding"/>
    <property type="evidence" value="ECO:0007669"/>
    <property type="project" value="UniProtKB-UniRule"/>
</dbReference>
<dbReference type="GO" id="GO:0000287">
    <property type="term" value="F:magnesium ion binding"/>
    <property type="evidence" value="ECO:0007669"/>
    <property type="project" value="UniProtKB-UniRule"/>
</dbReference>
<keyword evidence="6 15" id="KW-0808">Transferase</keyword>
<dbReference type="GO" id="GO:0016301">
    <property type="term" value="F:kinase activity"/>
    <property type="evidence" value="ECO:0007669"/>
    <property type="project" value="UniProtKB-KW"/>
</dbReference>
<dbReference type="STRING" id="1797197.A2Y75_00655"/>
<dbReference type="PANTHER" id="PTHR11817">
    <property type="entry name" value="PYRUVATE KINASE"/>
    <property type="match status" value="1"/>
</dbReference>
<evidence type="ECO:0000256" key="2">
    <source>
        <dbReference type="ARBA" id="ARBA00004997"/>
    </source>
</evidence>
<keyword evidence="10" id="KW-0067">ATP-binding</keyword>
<dbReference type="NCBIfam" id="NF004491">
    <property type="entry name" value="PRK05826.1"/>
    <property type="match status" value="1"/>
</dbReference>
<dbReference type="GO" id="GO:0005524">
    <property type="term" value="F:ATP binding"/>
    <property type="evidence" value="ECO:0007669"/>
    <property type="project" value="UniProtKB-KW"/>
</dbReference>
<dbReference type="SUPFAM" id="SSF50800">
    <property type="entry name" value="PK beta-barrel domain-like"/>
    <property type="match status" value="1"/>
</dbReference>
<dbReference type="NCBIfam" id="NF004978">
    <property type="entry name" value="PRK06354.1"/>
    <property type="match status" value="1"/>
</dbReference>
<feature type="domain" description="Pyruvate kinase C-terminal" evidence="17">
    <location>
        <begin position="357"/>
        <end position="471"/>
    </location>
</feature>
<evidence type="ECO:0000256" key="1">
    <source>
        <dbReference type="ARBA" id="ARBA00001958"/>
    </source>
</evidence>
<dbReference type="UniPathway" id="UPA00109">
    <property type="reaction ID" value="UER00188"/>
</dbReference>
<dbReference type="InterPro" id="IPR001697">
    <property type="entry name" value="Pyr_Knase"/>
</dbReference>
<evidence type="ECO:0000313" key="19">
    <source>
        <dbReference type="Proteomes" id="UP000177876"/>
    </source>
</evidence>
<evidence type="ECO:0000259" key="16">
    <source>
        <dbReference type="Pfam" id="PF00224"/>
    </source>
</evidence>
<evidence type="ECO:0000256" key="11">
    <source>
        <dbReference type="ARBA" id="ARBA00022842"/>
    </source>
</evidence>
<dbReference type="InterPro" id="IPR040442">
    <property type="entry name" value="Pyrv_kinase-like_dom_sf"/>
</dbReference>
<evidence type="ECO:0000256" key="8">
    <source>
        <dbReference type="ARBA" id="ARBA00022741"/>
    </source>
</evidence>
<evidence type="ECO:0000256" key="4">
    <source>
        <dbReference type="ARBA" id="ARBA00011881"/>
    </source>
</evidence>
<dbReference type="Proteomes" id="UP000177876">
    <property type="component" value="Unassembled WGS sequence"/>
</dbReference>
<proteinExistence type="inferred from homology"/>
<evidence type="ECO:0000256" key="5">
    <source>
        <dbReference type="ARBA" id="ARBA00012142"/>
    </source>
</evidence>
<evidence type="ECO:0000256" key="13">
    <source>
        <dbReference type="ARBA" id="ARBA00023317"/>
    </source>
</evidence>
<evidence type="ECO:0000256" key="14">
    <source>
        <dbReference type="NCBIfam" id="TIGR01064"/>
    </source>
</evidence>
<dbReference type="GO" id="GO:0004743">
    <property type="term" value="F:pyruvate kinase activity"/>
    <property type="evidence" value="ECO:0007669"/>
    <property type="project" value="UniProtKB-UniRule"/>
</dbReference>
<dbReference type="EMBL" id="MELK01000019">
    <property type="protein sequence ID" value="OFW59026.1"/>
    <property type="molecule type" value="Genomic_DNA"/>
</dbReference>
<dbReference type="InterPro" id="IPR015806">
    <property type="entry name" value="Pyrv_Knase_insert_dom_sf"/>
</dbReference>
<dbReference type="InterPro" id="IPR015793">
    <property type="entry name" value="Pyrv_Knase_brl"/>
</dbReference>
<comment type="catalytic activity">
    <reaction evidence="15">
        <text>pyruvate + ATP = phosphoenolpyruvate + ADP + H(+)</text>
        <dbReference type="Rhea" id="RHEA:18157"/>
        <dbReference type="ChEBI" id="CHEBI:15361"/>
        <dbReference type="ChEBI" id="CHEBI:15378"/>
        <dbReference type="ChEBI" id="CHEBI:30616"/>
        <dbReference type="ChEBI" id="CHEBI:58702"/>
        <dbReference type="ChEBI" id="CHEBI:456216"/>
        <dbReference type="EC" id="2.7.1.40"/>
    </reaction>
</comment>
<evidence type="ECO:0000313" key="18">
    <source>
        <dbReference type="EMBL" id="OFW59026.1"/>
    </source>
</evidence>
<dbReference type="InterPro" id="IPR015813">
    <property type="entry name" value="Pyrv/PenolPyrv_kinase-like_dom"/>
</dbReference>
<evidence type="ECO:0000259" key="17">
    <source>
        <dbReference type="Pfam" id="PF02887"/>
    </source>
</evidence>
<dbReference type="InterPro" id="IPR036918">
    <property type="entry name" value="Pyrv_Knase_C_sf"/>
</dbReference>
<keyword evidence="13 18" id="KW-0670">Pyruvate</keyword>
<protein>
    <recommendedName>
        <fullName evidence="5 14">Pyruvate kinase</fullName>
        <ecNumber evidence="5 14">2.7.1.40</ecNumber>
    </recommendedName>
</protein>
<evidence type="ECO:0000256" key="12">
    <source>
        <dbReference type="ARBA" id="ARBA00023152"/>
    </source>
</evidence>
<evidence type="ECO:0000256" key="15">
    <source>
        <dbReference type="RuleBase" id="RU000504"/>
    </source>
</evidence>
<keyword evidence="8" id="KW-0547">Nucleotide-binding</keyword>
<dbReference type="SUPFAM" id="SSF51621">
    <property type="entry name" value="Phosphoenolpyruvate/pyruvate domain"/>
    <property type="match status" value="1"/>
</dbReference>
<reference evidence="18 19" key="1">
    <citation type="journal article" date="2016" name="Nat. Commun.">
        <title>Thousands of microbial genomes shed light on interconnected biogeochemical processes in an aquifer system.</title>
        <authorList>
            <person name="Anantharaman K."/>
            <person name="Brown C.T."/>
            <person name="Hug L.A."/>
            <person name="Sharon I."/>
            <person name="Castelle C.J."/>
            <person name="Probst A.J."/>
            <person name="Thomas B.C."/>
            <person name="Singh A."/>
            <person name="Wilkins M.J."/>
            <person name="Karaoz U."/>
            <person name="Brodie E.L."/>
            <person name="Williams K.H."/>
            <person name="Hubbard S.S."/>
            <person name="Banfield J.F."/>
        </authorList>
    </citation>
    <scope>NUCLEOTIDE SEQUENCE [LARGE SCALE GENOMIC DNA]</scope>
</reference>
<evidence type="ECO:0000256" key="6">
    <source>
        <dbReference type="ARBA" id="ARBA00022679"/>
    </source>
</evidence>
<comment type="pathway">
    <text evidence="2 15">Carbohydrate degradation; glycolysis; pyruvate from D-glyceraldehyde 3-phosphate: step 5/5.</text>
</comment>
<comment type="subunit">
    <text evidence="4">Homotetramer.</text>
</comment>
<dbReference type="Pfam" id="PF00224">
    <property type="entry name" value="PK"/>
    <property type="match status" value="1"/>
</dbReference>
<dbReference type="FunFam" id="2.40.33.10:FF:000001">
    <property type="entry name" value="Pyruvate kinase"/>
    <property type="match status" value="1"/>
</dbReference>
<keyword evidence="11 15" id="KW-0460">Magnesium</keyword>
<comment type="cofactor">
    <cofactor evidence="1">
        <name>K(+)</name>
        <dbReference type="ChEBI" id="CHEBI:29103"/>
    </cofactor>
</comment>
<feature type="domain" description="Pyruvate kinase barrel" evidence="16">
    <location>
        <begin position="4"/>
        <end position="324"/>
    </location>
</feature>
<keyword evidence="9 15" id="KW-0418">Kinase</keyword>
<evidence type="ECO:0000256" key="3">
    <source>
        <dbReference type="ARBA" id="ARBA00008663"/>
    </source>
</evidence>
<dbReference type="SUPFAM" id="SSF52935">
    <property type="entry name" value="PK C-terminal domain-like"/>
    <property type="match status" value="1"/>
</dbReference>
<comment type="caution">
    <text evidence="18">The sequence shown here is derived from an EMBL/GenBank/DDBJ whole genome shotgun (WGS) entry which is preliminary data.</text>
</comment>
<evidence type="ECO:0000256" key="10">
    <source>
        <dbReference type="ARBA" id="ARBA00022840"/>
    </source>
</evidence>
<dbReference type="NCBIfam" id="TIGR01064">
    <property type="entry name" value="pyruv_kin"/>
    <property type="match status" value="1"/>
</dbReference>
<dbReference type="PRINTS" id="PR01050">
    <property type="entry name" value="PYRUVTKNASE"/>
</dbReference>
<dbReference type="InterPro" id="IPR015795">
    <property type="entry name" value="Pyrv_Knase_C"/>
</dbReference>
<sequence length="475" mass="51188">MRVRKTKIVATLGPASREVKVLRQMIRAGLDVARINASHASAESMCGEVEALRQASEKEGKEVGIILDLMGPKLRIGDIKGGEAILRAGQEFILTVKTVSGDSSGVGISDRKLPSLLRPGNTVLLDDGAIRLKVTGVSKTEVKCKVENSGILGAHKGINIPGVKLHIRDMTEKDLQDMELGIKLGVDWMALSFIQSPEDVIRLRDALKQRKSDIPIIAKIEKPGAVTDIEAVVREADAVMVARGDLGVEMPLEDIPLLQKKIIEESAKQGKPVITATQMLQSMITNPSPTRAEVTDVANAVFDGTDAVMLSGETAIGDYPVQSIETMTRIATKAESALPFSRWLEERRRWISNGVVEAVCFAACELARQIGASAIVAPTESGFTARQMSRFRPEQPILAPTHKSVISRRLTLFWGVCPCSIGAKGLKDDVFSSSRKVAKKQGYLQPGDTVVMTAGLKGRGEKGKPTTNTIHCIGG</sequence>
<evidence type="ECO:0000256" key="9">
    <source>
        <dbReference type="ARBA" id="ARBA00022777"/>
    </source>
</evidence>
<dbReference type="AlphaFoldDB" id="A0A1F2WQE5"/>
<dbReference type="Gene3D" id="2.40.33.10">
    <property type="entry name" value="PK beta-barrel domain-like"/>
    <property type="match status" value="1"/>
</dbReference>
<dbReference type="Pfam" id="PF02887">
    <property type="entry name" value="PK_C"/>
    <property type="match status" value="1"/>
</dbReference>
<dbReference type="Gene3D" id="3.20.20.60">
    <property type="entry name" value="Phosphoenolpyruvate-binding domains"/>
    <property type="match status" value="1"/>
</dbReference>
<gene>
    <name evidence="18" type="ORF">A2Y75_00655</name>
</gene>
<organism evidence="18 19">
    <name type="scientific">Candidatus Solincola sediminis</name>
    <dbReference type="NCBI Taxonomy" id="1797199"/>
    <lineage>
        <taxon>Bacteria</taxon>
        <taxon>Bacillati</taxon>
        <taxon>Actinomycetota</taxon>
        <taxon>Candidatus Geothermincolia</taxon>
        <taxon>Candidatus Geothermincolales</taxon>
        <taxon>Candidatus Geothermincolaceae</taxon>
        <taxon>Candidatus Solincola</taxon>
    </lineage>
</organism>
<keyword evidence="12 15" id="KW-0324">Glycolysis</keyword>